<dbReference type="RefSeq" id="XP_016642910.1">
    <property type="nucleotide sequence ID" value="XM_016787408.1"/>
</dbReference>
<dbReference type="KEGG" id="sapo:SAPIO_CDS4994"/>
<dbReference type="PANTHER" id="PTHR35186">
    <property type="entry name" value="ANK_REP_REGION DOMAIN-CONTAINING PROTEIN"/>
    <property type="match status" value="1"/>
</dbReference>
<reference evidence="2 3" key="1">
    <citation type="journal article" date="2014" name="Genome Announc.">
        <title>Draft genome sequence of the pathogenic fungus Scedosporium apiospermum.</title>
        <authorList>
            <person name="Vandeputte P."/>
            <person name="Ghamrawi S."/>
            <person name="Rechenmann M."/>
            <person name="Iltis A."/>
            <person name="Giraud S."/>
            <person name="Fleury M."/>
            <person name="Thornton C."/>
            <person name="Delhaes L."/>
            <person name="Meyer W."/>
            <person name="Papon N."/>
            <person name="Bouchara J.P."/>
        </authorList>
    </citation>
    <scope>NUCLEOTIDE SEQUENCE [LARGE SCALE GENOMIC DNA]</scope>
    <source>
        <strain evidence="2 3">IHEM 14462</strain>
    </source>
</reference>
<dbReference type="Gene3D" id="3.40.50.200">
    <property type="entry name" value="Peptidase S8/S53 domain"/>
    <property type="match status" value="1"/>
</dbReference>
<dbReference type="Pfam" id="PF24476">
    <property type="entry name" value="DUF7580"/>
    <property type="match status" value="1"/>
</dbReference>
<dbReference type="InterPro" id="IPR056002">
    <property type="entry name" value="DUF7580"/>
</dbReference>
<dbReference type="EMBL" id="JOWA01000096">
    <property type="protein sequence ID" value="KEZ43111.1"/>
    <property type="molecule type" value="Genomic_DNA"/>
</dbReference>
<proteinExistence type="predicted"/>
<dbReference type="AlphaFoldDB" id="A0A084G6Z9"/>
<dbReference type="OMA" id="PDESHAK"/>
<evidence type="ECO:0000259" key="1">
    <source>
        <dbReference type="Pfam" id="PF24476"/>
    </source>
</evidence>
<dbReference type="GO" id="GO:0006508">
    <property type="term" value="P:proteolysis"/>
    <property type="evidence" value="ECO:0007669"/>
    <property type="project" value="InterPro"/>
</dbReference>
<evidence type="ECO:0000313" key="2">
    <source>
        <dbReference type="EMBL" id="KEZ43111.1"/>
    </source>
</evidence>
<name>A0A084G6Z9_PSEDA</name>
<dbReference type="InterPro" id="IPR036852">
    <property type="entry name" value="Peptidase_S8/S53_dom_sf"/>
</dbReference>
<dbReference type="HOGENOM" id="CLU_009240_1_0_1"/>
<organism evidence="2 3">
    <name type="scientific">Pseudallescheria apiosperma</name>
    <name type="common">Scedosporium apiospermum</name>
    <dbReference type="NCBI Taxonomy" id="563466"/>
    <lineage>
        <taxon>Eukaryota</taxon>
        <taxon>Fungi</taxon>
        <taxon>Dikarya</taxon>
        <taxon>Ascomycota</taxon>
        <taxon>Pezizomycotina</taxon>
        <taxon>Sordariomycetes</taxon>
        <taxon>Hypocreomycetidae</taxon>
        <taxon>Microascales</taxon>
        <taxon>Microascaceae</taxon>
        <taxon>Scedosporium</taxon>
    </lineage>
</organism>
<comment type="caution">
    <text evidence="2">The sequence shown here is derived from an EMBL/GenBank/DDBJ whole genome shotgun (WGS) entry which is preliminary data.</text>
</comment>
<accession>A0A084G6Z9</accession>
<gene>
    <name evidence="2" type="ORF">SAPIO_CDS4994</name>
</gene>
<feature type="domain" description="DUF7580" evidence="1">
    <location>
        <begin position="117"/>
        <end position="485"/>
    </location>
</feature>
<dbReference type="OrthoDB" id="206201at2759"/>
<dbReference type="Proteomes" id="UP000028545">
    <property type="component" value="Unassembled WGS sequence"/>
</dbReference>
<dbReference type="GO" id="GO:0004252">
    <property type="term" value="F:serine-type endopeptidase activity"/>
    <property type="evidence" value="ECO:0007669"/>
    <property type="project" value="InterPro"/>
</dbReference>
<evidence type="ECO:0000313" key="3">
    <source>
        <dbReference type="Proteomes" id="UP000028545"/>
    </source>
</evidence>
<keyword evidence="3" id="KW-1185">Reference proteome</keyword>
<protein>
    <recommendedName>
        <fullName evidence="1">DUF7580 domain-containing protein</fullName>
    </recommendedName>
</protein>
<dbReference type="VEuPathDB" id="FungiDB:SAPIO_CDS4994"/>
<dbReference type="GeneID" id="27724066"/>
<dbReference type="PANTHER" id="PTHR35186:SF4">
    <property type="entry name" value="PRION-INHIBITION AND PROPAGATION HELO DOMAIN-CONTAINING PROTEIN"/>
    <property type="match status" value="1"/>
</dbReference>
<dbReference type="SUPFAM" id="SSF52743">
    <property type="entry name" value="Subtilisin-like"/>
    <property type="match status" value="1"/>
</dbReference>
<sequence length="658" mass="74976">MASSIDCAELSELAHNSATQVAAVAAQLGIKEARLLSPNSPKMELAKDLVTLAGHLLRASFALGSQIQDHAAANTTKFLEGLELVCTPWDHEQATEAYLASRSAKDLDTPDDYPFHVRETFWKVLKRYSQCGCTDPVQSQVSSNRHDSRLRLMEKFESNDEDVIFDTVFSRTSDIGQGNDVEWQHLQFHISRKQQRLGNVGFALPEAQSHQSMNLSLNIPCVATIKSATQFCQILQKRIGPVKICLKVRDSKLEQMRDLKAVDDDIAHEQSVSLADVLERRFLAAKEKLLLAYILARSFWQFYDSEWMSSQWTTEAVQFFWRCPDESHAKHDSSYCLLKRSPYFTLTLQKSHSLLAAEYLPTEEVIHRYPRVLSLGIMLLEIGQGKGHGKAAEYISTQGMTFEAKINNFVHDITKTLHKKAWPCFDLQEEVRQAYRFIVRNCSDSKLFEANLKESSSQNNSVLTVEERRAILYKAIVYPLKELLQKLGWLDKSGNIQSKDYDEDDKLDIDNKSAISKDSPRPAVCLNAEKDSCLSQSRLEAERWLLRLQRSEVTKCLVDRFLQDPPLKRIRIAVLDTGYDPDVTFFRNKDRRRRIKEWNDFSSHDLIRQDEDGHGTHVLSLLMKVAPTADFYVARIARGTRDLPDSTANVAEVDNSPV</sequence>